<dbReference type="Proteomes" id="UP000734854">
    <property type="component" value="Unassembled WGS sequence"/>
</dbReference>
<name>A0A8J5HJ49_ZINOF</name>
<keyword evidence="1" id="KW-0479">Metal-binding</keyword>
<evidence type="ECO:0000313" key="4">
    <source>
        <dbReference type="Proteomes" id="UP000734854"/>
    </source>
</evidence>
<keyword evidence="2" id="KW-0408">Iron</keyword>
<evidence type="ECO:0000313" key="3">
    <source>
        <dbReference type="EMBL" id="KAG6525575.1"/>
    </source>
</evidence>
<dbReference type="GO" id="GO:0016709">
    <property type="term" value="F:oxidoreductase activity, acting on paired donors, with incorporation or reduction of molecular oxygen, NAD(P)H as one donor, and incorporation of one atom of oxygen"/>
    <property type="evidence" value="ECO:0007669"/>
    <property type="project" value="TreeGrafter"/>
</dbReference>
<keyword evidence="4" id="KW-1185">Reference proteome</keyword>
<dbReference type="PANTHER" id="PTHR24286">
    <property type="entry name" value="CYTOCHROME P450 26"/>
    <property type="match status" value="1"/>
</dbReference>
<dbReference type="AlphaFoldDB" id="A0A8J5HJ49"/>
<dbReference type="GO" id="GO:0016132">
    <property type="term" value="P:brassinosteroid biosynthetic process"/>
    <property type="evidence" value="ECO:0007669"/>
    <property type="project" value="TreeGrafter"/>
</dbReference>
<dbReference type="Gene3D" id="1.10.630.10">
    <property type="entry name" value="Cytochrome P450"/>
    <property type="match status" value="1"/>
</dbReference>
<dbReference type="GO" id="GO:0005506">
    <property type="term" value="F:iron ion binding"/>
    <property type="evidence" value="ECO:0007669"/>
    <property type="project" value="InterPro"/>
</dbReference>
<dbReference type="GO" id="GO:0016125">
    <property type="term" value="P:sterol metabolic process"/>
    <property type="evidence" value="ECO:0007669"/>
    <property type="project" value="TreeGrafter"/>
</dbReference>
<dbReference type="InterPro" id="IPR036396">
    <property type="entry name" value="Cyt_P450_sf"/>
</dbReference>
<sequence>MHVKLCLPMGTACMHTSSTVMYFSRYGKVFKTHLLGRPLIMSTDPEINSAVMQNGKAFAPFYPKSIIELSGKYSILKMDANLHKRFHGLISKFLKSEESLQFITRNVASSVNLAVHAWEEKHRIYVQDETYQIAFPMLVWSLLGIVSDREMDLLKEEFTEAKERMMILVKEIIKEKAERNDDRARTCVADVLISEFHESSDETTVEMISNVIIEMMIPGHHSVPILMTLALKYISDSPAVRKKLLEENLELKKKKSRIGDGYQWSDYLSLPFTQNVIYETLRMANIVNSIWRKSLADTEIKGYLFPKGWCVATSFATVHFDESIYENPFEFNPWRWEGKGGLNQTTFTPFGGGQRLSGIHHYQIGSIDFSPPFRYQFQVWVAEDDKIITFPTVKMKNRLPVILSPISDPLGD</sequence>
<reference evidence="3 4" key="1">
    <citation type="submission" date="2020-08" db="EMBL/GenBank/DDBJ databases">
        <title>Plant Genome Project.</title>
        <authorList>
            <person name="Zhang R.-G."/>
        </authorList>
    </citation>
    <scope>NUCLEOTIDE SEQUENCE [LARGE SCALE GENOMIC DNA]</scope>
    <source>
        <tissue evidence="3">Rhizome</tissue>
    </source>
</reference>
<dbReference type="GO" id="GO:0010268">
    <property type="term" value="P:brassinosteroid homeostasis"/>
    <property type="evidence" value="ECO:0007669"/>
    <property type="project" value="TreeGrafter"/>
</dbReference>
<dbReference type="Pfam" id="PF00067">
    <property type="entry name" value="p450"/>
    <property type="match status" value="1"/>
</dbReference>
<dbReference type="SUPFAM" id="SSF48264">
    <property type="entry name" value="Cytochrome P450"/>
    <property type="match status" value="1"/>
</dbReference>
<organism evidence="3 4">
    <name type="scientific">Zingiber officinale</name>
    <name type="common">Ginger</name>
    <name type="synonym">Amomum zingiber</name>
    <dbReference type="NCBI Taxonomy" id="94328"/>
    <lineage>
        <taxon>Eukaryota</taxon>
        <taxon>Viridiplantae</taxon>
        <taxon>Streptophyta</taxon>
        <taxon>Embryophyta</taxon>
        <taxon>Tracheophyta</taxon>
        <taxon>Spermatophyta</taxon>
        <taxon>Magnoliopsida</taxon>
        <taxon>Liliopsida</taxon>
        <taxon>Zingiberales</taxon>
        <taxon>Zingiberaceae</taxon>
        <taxon>Zingiber</taxon>
    </lineage>
</organism>
<accession>A0A8J5HJ49</accession>
<evidence type="ECO:0008006" key="5">
    <source>
        <dbReference type="Google" id="ProtNLM"/>
    </source>
</evidence>
<dbReference type="InterPro" id="IPR002401">
    <property type="entry name" value="Cyt_P450_E_grp-I"/>
</dbReference>
<proteinExistence type="predicted"/>
<protein>
    <recommendedName>
        <fullName evidence="5">Cytochrome P450</fullName>
    </recommendedName>
</protein>
<comment type="caution">
    <text evidence="3">The sequence shown here is derived from an EMBL/GenBank/DDBJ whole genome shotgun (WGS) entry which is preliminary data.</text>
</comment>
<dbReference type="PANTHER" id="PTHR24286:SF254">
    <property type="entry name" value="3-EPI-6-DEOXOCATHASTERONE 23-MONOOXYGENASE CYP90C1"/>
    <property type="match status" value="1"/>
</dbReference>
<evidence type="ECO:0000256" key="1">
    <source>
        <dbReference type="ARBA" id="ARBA00022723"/>
    </source>
</evidence>
<dbReference type="GO" id="GO:0020037">
    <property type="term" value="F:heme binding"/>
    <property type="evidence" value="ECO:0007669"/>
    <property type="project" value="InterPro"/>
</dbReference>
<dbReference type="PRINTS" id="PR00463">
    <property type="entry name" value="EP450I"/>
</dbReference>
<evidence type="ECO:0000256" key="2">
    <source>
        <dbReference type="ARBA" id="ARBA00023004"/>
    </source>
</evidence>
<gene>
    <name evidence="3" type="ORF">ZIOFF_015537</name>
</gene>
<dbReference type="EMBL" id="JACMSC010000004">
    <property type="protein sequence ID" value="KAG6525575.1"/>
    <property type="molecule type" value="Genomic_DNA"/>
</dbReference>
<dbReference type="InterPro" id="IPR001128">
    <property type="entry name" value="Cyt_P450"/>
</dbReference>